<evidence type="ECO:0000256" key="3">
    <source>
        <dbReference type="ARBA" id="ARBA00022679"/>
    </source>
</evidence>
<proteinExistence type="inferred from homology"/>
<organism evidence="5 6">
    <name type="scientific">Parnassius mnemosyne</name>
    <name type="common">clouded apollo</name>
    <dbReference type="NCBI Taxonomy" id="213953"/>
    <lineage>
        <taxon>Eukaryota</taxon>
        <taxon>Metazoa</taxon>
        <taxon>Ecdysozoa</taxon>
        <taxon>Arthropoda</taxon>
        <taxon>Hexapoda</taxon>
        <taxon>Insecta</taxon>
        <taxon>Pterygota</taxon>
        <taxon>Neoptera</taxon>
        <taxon>Endopterygota</taxon>
        <taxon>Lepidoptera</taxon>
        <taxon>Glossata</taxon>
        <taxon>Ditrysia</taxon>
        <taxon>Papilionoidea</taxon>
        <taxon>Papilionidae</taxon>
        <taxon>Parnassiinae</taxon>
        <taxon>Parnassini</taxon>
        <taxon>Parnassius</taxon>
        <taxon>Driopa</taxon>
    </lineage>
</organism>
<evidence type="ECO:0000256" key="2">
    <source>
        <dbReference type="ARBA" id="ARBA00022602"/>
    </source>
</evidence>
<dbReference type="PANTHER" id="PTHR11129">
    <property type="entry name" value="PROTEIN FARNESYLTRANSFERASE ALPHA SUBUNIT/RAB GERANYLGERANYL TRANSFERASE ALPHA SUBUNIT"/>
    <property type="match status" value="1"/>
</dbReference>
<dbReference type="EMBL" id="CAVLGL010000024">
    <property type="protein sequence ID" value="CAK1581149.1"/>
    <property type="molecule type" value="Genomic_DNA"/>
</dbReference>
<evidence type="ECO:0000256" key="4">
    <source>
        <dbReference type="ARBA" id="ARBA00022737"/>
    </source>
</evidence>
<dbReference type="GO" id="GO:0008318">
    <property type="term" value="F:protein prenyltransferase activity"/>
    <property type="evidence" value="ECO:0007669"/>
    <property type="project" value="InterPro"/>
</dbReference>
<dbReference type="Pfam" id="PF01239">
    <property type="entry name" value="PPTA"/>
    <property type="match status" value="4"/>
</dbReference>
<keyword evidence="6" id="KW-1185">Reference proteome</keyword>
<accession>A0AAV1KFM6</accession>
<evidence type="ECO:0000256" key="1">
    <source>
        <dbReference type="ARBA" id="ARBA00006734"/>
    </source>
</evidence>
<dbReference type="PANTHER" id="PTHR11129:SF3">
    <property type="entry name" value="PROTEIN PRENYLTRANSFERASE ALPHA SUBUNIT REPEAT-CONTAINING PROTEIN 1"/>
    <property type="match status" value="1"/>
</dbReference>
<comment type="caution">
    <text evidence="5">The sequence shown here is derived from an EMBL/GenBank/DDBJ whole genome shotgun (WGS) entry which is preliminary data.</text>
</comment>
<evidence type="ECO:0000313" key="5">
    <source>
        <dbReference type="EMBL" id="CAK1581149.1"/>
    </source>
</evidence>
<name>A0AAV1KFM6_9NEOP</name>
<dbReference type="InterPro" id="IPR002088">
    <property type="entry name" value="Prenyl_trans_a"/>
</dbReference>
<reference evidence="5 6" key="1">
    <citation type="submission" date="2023-11" db="EMBL/GenBank/DDBJ databases">
        <authorList>
            <person name="Hedman E."/>
            <person name="Englund M."/>
            <person name="Stromberg M."/>
            <person name="Nyberg Akerstrom W."/>
            <person name="Nylinder S."/>
            <person name="Jareborg N."/>
            <person name="Kallberg Y."/>
            <person name="Kronander E."/>
        </authorList>
    </citation>
    <scope>NUCLEOTIDE SEQUENCE [LARGE SCALE GENOMIC DNA]</scope>
</reference>
<dbReference type="Gene3D" id="1.25.40.120">
    <property type="entry name" value="Protein prenylyltransferase"/>
    <property type="match status" value="1"/>
</dbReference>
<dbReference type="PROSITE" id="PS51147">
    <property type="entry name" value="PFTA"/>
    <property type="match status" value="1"/>
</dbReference>
<evidence type="ECO:0000313" key="6">
    <source>
        <dbReference type="Proteomes" id="UP001314205"/>
    </source>
</evidence>
<evidence type="ECO:0008006" key="7">
    <source>
        <dbReference type="Google" id="ProtNLM"/>
    </source>
</evidence>
<dbReference type="GO" id="GO:0005737">
    <property type="term" value="C:cytoplasm"/>
    <property type="evidence" value="ECO:0007669"/>
    <property type="project" value="TreeGrafter"/>
</dbReference>
<sequence>MEEDKFALVERIIKDIHLVLSKIAELRAFDIVPVDTNIRNKSPVLHLENCLGLESWCIKHVYMYSYSEIMDKYCTKGRRKTFNVSLNSERLIKLLNVTLLLNPELSLFWNKRRMLVLECLLDKIYELHFTRLILSRKPKCNDAFAYRRWLLDIMFKDDSLQNNNIQDIINEELNICTLASDKNPNNYHSWNHRIWFLNKLKTLEKQFNVHYHYIKEYNFSEQWVAKNVSDYSCFHYRQFCIKNIYLLNDDLWIKFTKSVNLDLRKTFVRILAANFPKDSTIQVSEDDLLTYSENNLVNLLLFHSVKKCYCILDNVLVCRKLETLFHELEVNNELIRFYKHHETLWYHRRFIIHEIVRIIYDHFCLTKSNGSLIRNTCKKCTYDDERQKQAKMVRYDSNCIYSCVLFNVLLTHERKFVEEMRMNFDNYADRHEKYLKFVEGFNNSSKCL</sequence>
<dbReference type="SUPFAM" id="SSF48439">
    <property type="entry name" value="Protein prenylyltransferase"/>
    <property type="match status" value="1"/>
</dbReference>
<keyword evidence="4" id="KW-0677">Repeat</keyword>
<dbReference type="AlphaFoldDB" id="A0AAV1KFM6"/>
<comment type="similarity">
    <text evidence="1">Belongs to the protein prenyltransferase subunit alpha family.</text>
</comment>
<protein>
    <recommendedName>
        <fullName evidence="7">Protein prenyltransferase alpha subunit repeat-containing protein 1</fullName>
    </recommendedName>
</protein>
<keyword evidence="2" id="KW-0637">Prenyltransferase</keyword>
<gene>
    <name evidence="5" type="ORF">PARMNEM_LOCUS2856</name>
</gene>
<dbReference type="Proteomes" id="UP001314205">
    <property type="component" value="Unassembled WGS sequence"/>
</dbReference>
<keyword evidence="3" id="KW-0808">Transferase</keyword>